<evidence type="ECO:0000256" key="3">
    <source>
        <dbReference type="ARBA" id="ARBA00022679"/>
    </source>
</evidence>
<dbReference type="GO" id="GO:0016757">
    <property type="term" value="F:glycosyltransferase activity"/>
    <property type="evidence" value="ECO:0007669"/>
    <property type="project" value="UniProtKB-KW"/>
</dbReference>
<evidence type="ECO:0000313" key="7">
    <source>
        <dbReference type="EMBL" id="CAH9130805.1"/>
    </source>
</evidence>
<comment type="caution">
    <text evidence="7">The sequence shown here is derived from an EMBL/GenBank/DDBJ whole genome shotgun (WGS) entry which is preliminary data.</text>
</comment>
<dbReference type="GO" id="GO:0016020">
    <property type="term" value="C:membrane"/>
    <property type="evidence" value="ECO:0007669"/>
    <property type="project" value="UniProtKB-SubCell"/>
</dbReference>
<reference evidence="7" key="1">
    <citation type="submission" date="2022-07" db="EMBL/GenBank/DDBJ databases">
        <authorList>
            <person name="Macas J."/>
            <person name="Novak P."/>
            <person name="Neumann P."/>
        </authorList>
    </citation>
    <scope>NUCLEOTIDE SEQUENCE</scope>
</reference>
<evidence type="ECO:0000256" key="5">
    <source>
        <dbReference type="ARBA" id="ARBA00023180"/>
    </source>
</evidence>
<keyword evidence="8" id="KW-1185">Reference proteome</keyword>
<evidence type="ECO:0000256" key="4">
    <source>
        <dbReference type="ARBA" id="ARBA00023136"/>
    </source>
</evidence>
<keyword evidence="6" id="KW-0812">Transmembrane</keyword>
<dbReference type="PANTHER" id="PTHR31042:SF70">
    <property type="entry name" value="OS01G0695200 PROTEIN"/>
    <property type="match status" value="1"/>
</dbReference>
<accession>A0AAV0F5V6</accession>
<feature type="transmembrane region" description="Helical" evidence="6">
    <location>
        <begin position="22"/>
        <end position="43"/>
    </location>
</feature>
<dbReference type="PANTHER" id="PTHR31042">
    <property type="entry name" value="CORE-2/I-BRANCHING BETA-1,6-N-ACETYLGLUCOSAMINYLTRANSFERASE FAMILY PROTEIN-RELATED"/>
    <property type="match status" value="1"/>
</dbReference>
<name>A0AAV0F5V6_9ASTE</name>
<dbReference type="InterPro" id="IPR044174">
    <property type="entry name" value="BC10-like"/>
</dbReference>
<sequence length="400" mass="45649">MAKKASAVSSSPSPPPLSVRHMLWLGWKMVIALSLALCVLIFLRLHYYSLSDSDDLITASKALLSVSYKPHLHLAENFSGNPKVSFLFLTRSSLPLDFVWRSFFQIADPANFSIYIHSKPGFSFDHSTTSSPFFYNRQLNNSILVAWGESSMIEAERLLLAAALEDPANQRFVLLSDSCVPLYNFSYVYNYLMSSPKSFVDSFLDVSGKDNRYNPKMKPYIPKSKWRKGSQWIALVREHAEIVADDKIVLPVFRKYCKRRPPIEASLKSRNLNLQKQHNCIPDEHYVQTLLEMHGVGAELERRTITYTVWNQSTSNMEKGAWHPKRFTYSDAEPEKINKIKDIRYVYYKTEARTEWCSNNSTRVPCFLFARKFSRAAGMRLLSVVGGSLEGSAASKEPPP</sequence>
<gene>
    <name evidence="7" type="ORF">CEPIT_LOCUS30917</name>
</gene>
<organism evidence="7 8">
    <name type="scientific">Cuscuta epithymum</name>
    <dbReference type="NCBI Taxonomy" id="186058"/>
    <lineage>
        <taxon>Eukaryota</taxon>
        <taxon>Viridiplantae</taxon>
        <taxon>Streptophyta</taxon>
        <taxon>Embryophyta</taxon>
        <taxon>Tracheophyta</taxon>
        <taxon>Spermatophyta</taxon>
        <taxon>Magnoliopsida</taxon>
        <taxon>eudicotyledons</taxon>
        <taxon>Gunneridae</taxon>
        <taxon>Pentapetalae</taxon>
        <taxon>asterids</taxon>
        <taxon>lamiids</taxon>
        <taxon>Solanales</taxon>
        <taxon>Convolvulaceae</taxon>
        <taxon>Cuscuteae</taxon>
        <taxon>Cuscuta</taxon>
        <taxon>Cuscuta subgen. Cuscuta</taxon>
    </lineage>
</organism>
<dbReference type="Proteomes" id="UP001152523">
    <property type="component" value="Unassembled WGS sequence"/>
</dbReference>
<protein>
    <recommendedName>
        <fullName evidence="9">Core-2/I-branching beta-1,6-N-acetylglucosaminyltransferase family protein</fullName>
    </recommendedName>
</protein>
<evidence type="ECO:0000256" key="1">
    <source>
        <dbReference type="ARBA" id="ARBA00004606"/>
    </source>
</evidence>
<evidence type="ECO:0000256" key="2">
    <source>
        <dbReference type="ARBA" id="ARBA00022676"/>
    </source>
</evidence>
<keyword evidence="4 6" id="KW-0472">Membrane</keyword>
<dbReference type="EMBL" id="CAMAPF010000963">
    <property type="protein sequence ID" value="CAH9130805.1"/>
    <property type="molecule type" value="Genomic_DNA"/>
</dbReference>
<keyword evidence="2" id="KW-0328">Glycosyltransferase</keyword>
<evidence type="ECO:0000256" key="6">
    <source>
        <dbReference type="SAM" id="Phobius"/>
    </source>
</evidence>
<keyword evidence="6" id="KW-1133">Transmembrane helix</keyword>
<comment type="subcellular location">
    <subcellularLocation>
        <location evidence="1">Membrane</location>
        <topology evidence="1">Single-pass type II membrane protein</topology>
    </subcellularLocation>
</comment>
<evidence type="ECO:0000313" key="8">
    <source>
        <dbReference type="Proteomes" id="UP001152523"/>
    </source>
</evidence>
<keyword evidence="3" id="KW-0808">Transferase</keyword>
<proteinExistence type="predicted"/>
<dbReference type="InterPro" id="IPR003406">
    <property type="entry name" value="Glyco_trans_14"/>
</dbReference>
<dbReference type="Pfam" id="PF02485">
    <property type="entry name" value="Branch"/>
    <property type="match status" value="1"/>
</dbReference>
<evidence type="ECO:0008006" key="9">
    <source>
        <dbReference type="Google" id="ProtNLM"/>
    </source>
</evidence>
<dbReference type="AlphaFoldDB" id="A0AAV0F5V6"/>
<keyword evidence="5" id="KW-0325">Glycoprotein</keyword>